<dbReference type="CDD" id="cd16027">
    <property type="entry name" value="SGSH"/>
    <property type="match status" value="1"/>
</dbReference>
<evidence type="ECO:0000259" key="3">
    <source>
        <dbReference type="Pfam" id="PF00884"/>
    </source>
</evidence>
<comment type="caution">
    <text evidence="4">The sequence shown here is derived from an EMBL/GenBank/DDBJ whole genome shotgun (WGS) entry which is preliminary data.</text>
</comment>
<dbReference type="SUPFAM" id="SSF53649">
    <property type="entry name" value="Alkaline phosphatase-like"/>
    <property type="match status" value="1"/>
</dbReference>
<dbReference type="Proteomes" id="UP001244563">
    <property type="component" value="Unassembled WGS sequence"/>
</dbReference>
<evidence type="ECO:0000313" key="5">
    <source>
        <dbReference type="Proteomes" id="UP001244563"/>
    </source>
</evidence>
<sequence>MRNILLIHCHDLGRFLGTYGVETVSTPHLDALADESVLFEQAFATAPHCSPARASLFTGTYPQTNGVLGLTHEPFSWDLKEPKDHIAHRLKSVGYQTELVGVHHESRVLADDVVAGRLGFDHARTGGARDVVVDRATDALRRMSGSDRPFYLQIGFTEPHRVPSERDRPGVMGFLADGVNPDVSLGHTVPAHLVDDDGAREEIAELQGAVKHMDEGVGSILAELDSLGLREQTLVLFTTDHGLALPRAKCTLYDAGLGVALMLRHPGNPAWSGRRVADIVSHVDVLPTLLDLAGLPTPEGLAGTTLRPVVEAGEARRNHCFSQLSHHTYYDPKRSVRTSTHKLIVNFSNAPRAMDPTQSWIHRSLPADLGGPTIGTSPAVELYDLAADPEELDNIAGHPEQSEILRDLSAILFDWMRECDDPLLAAPVAASRHHLALSAIQEATLTRK</sequence>
<dbReference type="PANTHER" id="PTHR45953:SF1">
    <property type="entry name" value="IDURONATE 2-SULFATASE"/>
    <property type="match status" value="1"/>
</dbReference>
<dbReference type="InterPro" id="IPR000917">
    <property type="entry name" value="Sulfatase_N"/>
</dbReference>
<accession>A0ABT9TLC4</accession>
<evidence type="ECO:0000256" key="2">
    <source>
        <dbReference type="ARBA" id="ARBA00022801"/>
    </source>
</evidence>
<evidence type="ECO:0000313" key="4">
    <source>
        <dbReference type="EMBL" id="MDQ0102459.1"/>
    </source>
</evidence>
<keyword evidence="2" id="KW-0378">Hydrolase</keyword>
<reference evidence="4 5" key="1">
    <citation type="submission" date="2023-07" db="EMBL/GenBank/DDBJ databases">
        <title>Sorghum-associated microbial communities from plants grown in Nebraska, USA.</title>
        <authorList>
            <person name="Schachtman D."/>
        </authorList>
    </citation>
    <scope>NUCLEOTIDE SEQUENCE [LARGE SCALE GENOMIC DNA]</scope>
    <source>
        <strain evidence="4 5">CC523</strain>
    </source>
</reference>
<gene>
    <name evidence="4" type="ORF">J2T10_002112</name>
</gene>
<keyword evidence="1" id="KW-0479">Metal-binding</keyword>
<evidence type="ECO:0000256" key="1">
    <source>
        <dbReference type="ARBA" id="ARBA00022723"/>
    </source>
</evidence>
<dbReference type="Gene3D" id="3.40.720.10">
    <property type="entry name" value="Alkaline Phosphatase, subunit A"/>
    <property type="match status" value="1"/>
</dbReference>
<proteinExistence type="predicted"/>
<dbReference type="Pfam" id="PF00884">
    <property type="entry name" value="Sulfatase"/>
    <property type="match status" value="1"/>
</dbReference>
<dbReference type="EMBL" id="JAUSSW010000005">
    <property type="protein sequence ID" value="MDQ0102459.1"/>
    <property type="molecule type" value="Genomic_DNA"/>
</dbReference>
<name>A0ABT9TLC4_PAENI</name>
<dbReference type="InterPro" id="IPR017850">
    <property type="entry name" value="Alkaline_phosphatase_core_sf"/>
</dbReference>
<organism evidence="4 5">
    <name type="scientific">Paenarthrobacter nicotinovorans</name>
    <name type="common">Arthrobacter nicotinovorans</name>
    <dbReference type="NCBI Taxonomy" id="29320"/>
    <lineage>
        <taxon>Bacteria</taxon>
        <taxon>Bacillati</taxon>
        <taxon>Actinomycetota</taxon>
        <taxon>Actinomycetes</taxon>
        <taxon>Micrococcales</taxon>
        <taxon>Micrococcaceae</taxon>
        <taxon>Paenarthrobacter</taxon>
    </lineage>
</organism>
<dbReference type="RefSeq" id="WP_306878132.1">
    <property type="nucleotide sequence ID" value="NZ_JAUSSW010000005.1"/>
</dbReference>
<feature type="domain" description="Sulfatase N-terminal" evidence="3">
    <location>
        <begin position="2"/>
        <end position="294"/>
    </location>
</feature>
<dbReference type="PANTHER" id="PTHR45953">
    <property type="entry name" value="IDURONATE 2-SULFATASE"/>
    <property type="match status" value="1"/>
</dbReference>
<keyword evidence="5" id="KW-1185">Reference proteome</keyword>
<protein>
    <submittedName>
        <fullName evidence="4">Arylsulfatase A-like enzyme</fullName>
    </submittedName>
</protein>